<evidence type="ECO:0000256" key="2">
    <source>
        <dbReference type="ARBA" id="ARBA00004302"/>
    </source>
</evidence>
<feature type="disulfide bond" evidence="23">
    <location>
        <begin position="788"/>
        <end position="805"/>
    </location>
</feature>
<feature type="disulfide bond" evidence="23">
    <location>
        <begin position="479"/>
        <end position="491"/>
    </location>
</feature>
<evidence type="ECO:0000256" key="6">
    <source>
        <dbReference type="ARBA" id="ARBA00022737"/>
    </source>
</evidence>
<reference evidence="29" key="1">
    <citation type="submission" date="2025-08" db="UniProtKB">
        <authorList>
            <consortium name="RefSeq"/>
        </authorList>
    </citation>
    <scope>IDENTIFICATION</scope>
    <source>
        <tissue evidence="29">Whole body</tissue>
    </source>
</reference>
<dbReference type="FunFam" id="2.170.300.10:FF:000001">
    <property type="entry name" value="Laminin subunit beta-1"/>
    <property type="match status" value="1"/>
</dbReference>
<evidence type="ECO:0000313" key="29">
    <source>
        <dbReference type="RefSeq" id="XP_026675549.1"/>
    </source>
</evidence>
<evidence type="ECO:0000256" key="4">
    <source>
        <dbReference type="ARBA" id="ARBA00022530"/>
    </source>
</evidence>
<feature type="disulfide bond" evidence="23">
    <location>
        <begin position="335"/>
        <end position="344"/>
    </location>
</feature>
<dbReference type="SUPFAM" id="SSF57196">
    <property type="entry name" value="EGF/Laminin"/>
    <property type="match status" value="13"/>
</dbReference>
<feature type="disulfide bond" evidence="23">
    <location>
        <begin position="759"/>
        <end position="768"/>
    </location>
</feature>
<evidence type="ECO:0000256" key="21">
    <source>
        <dbReference type="ARBA" id="ARBA00080856"/>
    </source>
</evidence>
<evidence type="ECO:0000256" key="8">
    <source>
        <dbReference type="ARBA" id="ARBA00022889"/>
    </source>
</evidence>
<dbReference type="FunFam" id="2.10.25.10:FF:000084">
    <property type="entry name" value="Laminin subunit alpha 3"/>
    <property type="match status" value="1"/>
</dbReference>
<feature type="coiled-coil region" evidence="24">
    <location>
        <begin position="1393"/>
        <end position="1430"/>
    </location>
</feature>
<feature type="domain" description="Laminin EGF-like" evidence="25">
    <location>
        <begin position="242"/>
        <end position="304"/>
    </location>
</feature>
<dbReference type="Gene3D" id="2.60.120.260">
    <property type="entry name" value="Galactose-binding domain-like"/>
    <property type="match status" value="1"/>
</dbReference>
<feature type="disulfide bond" evidence="23">
    <location>
        <begin position="398"/>
        <end position="407"/>
    </location>
</feature>
<evidence type="ECO:0000256" key="11">
    <source>
        <dbReference type="ARBA" id="ARBA00023180"/>
    </source>
</evidence>
<feature type="disulfide bond" evidence="23">
    <location>
        <begin position="807"/>
        <end position="816"/>
    </location>
</feature>
<dbReference type="FunFam" id="2.10.25.10:FF:000090">
    <property type="entry name" value="laminin subunit alpha"/>
    <property type="match status" value="1"/>
</dbReference>
<evidence type="ECO:0000256" key="5">
    <source>
        <dbReference type="ARBA" id="ARBA00022729"/>
    </source>
</evidence>
<dbReference type="InterPro" id="IPR000742">
    <property type="entry name" value="EGF"/>
</dbReference>
<dbReference type="FunFam" id="2.10.25.10:FF:000011">
    <property type="entry name" value="Cadherin EGF LAG seven-pass G-type receptor"/>
    <property type="match status" value="2"/>
</dbReference>
<dbReference type="PROSITE" id="PS51116">
    <property type="entry name" value="LAMININ_IVB"/>
    <property type="match status" value="1"/>
</dbReference>
<evidence type="ECO:0000256" key="7">
    <source>
        <dbReference type="ARBA" id="ARBA00022869"/>
    </source>
</evidence>
<dbReference type="Pfam" id="PF24973">
    <property type="entry name" value="EGF_LMN_ATRN"/>
    <property type="match status" value="2"/>
</dbReference>
<dbReference type="GO" id="GO:0005608">
    <property type="term" value="C:laminin-3 complex"/>
    <property type="evidence" value="ECO:0007669"/>
    <property type="project" value="UniProtKB-ARBA"/>
</dbReference>
<evidence type="ECO:0000256" key="14">
    <source>
        <dbReference type="ARBA" id="ARBA00071082"/>
    </source>
</evidence>
<feature type="disulfide bond" evidence="23">
    <location>
        <begin position="1113"/>
        <end position="1122"/>
    </location>
</feature>
<keyword evidence="4" id="KW-0272">Extracellular matrix</keyword>
<dbReference type="FunFam" id="2.10.25.10:FF:000065">
    <property type="entry name" value="Laminin subunit beta 1"/>
    <property type="match status" value="1"/>
</dbReference>
<dbReference type="Pfam" id="PF00053">
    <property type="entry name" value="EGF_laminin"/>
    <property type="match status" value="11"/>
</dbReference>
<dbReference type="PROSITE" id="PS50027">
    <property type="entry name" value="EGF_LAM_2"/>
    <property type="match status" value="12"/>
</dbReference>
<dbReference type="Gene3D" id="2.10.25.10">
    <property type="entry name" value="Laminin"/>
    <property type="match status" value="11"/>
</dbReference>
<dbReference type="CDD" id="cd00055">
    <property type="entry name" value="EGF_Lam"/>
    <property type="match status" value="13"/>
</dbReference>
<feature type="domain" description="Laminin EGF-like" evidence="25">
    <location>
        <begin position="428"/>
        <end position="478"/>
    </location>
</feature>
<dbReference type="Gene3D" id="2.170.300.10">
    <property type="entry name" value="Tie2 ligand-binding domain superfamily"/>
    <property type="match status" value="1"/>
</dbReference>
<keyword evidence="8" id="KW-0130">Cell adhesion</keyword>
<feature type="disulfide bond" evidence="23">
    <location>
        <begin position="450"/>
        <end position="459"/>
    </location>
</feature>
<dbReference type="FunFam" id="2.10.25.10:FF:000138">
    <property type="entry name" value="Laminin subunit beta 1"/>
    <property type="match status" value="1"/>
</dbReference>
<dbReference type="SMART" id="SM00181">
    <property type="entry name" value="EGF"/>
    <property type="match status" value="7"/>
</dbReference>
<dbReference type="FunFam" id="2.10.25.10:FF:000130">
    <property type="entry name" value="Laminin subunit beta 1"/>
    <property type="match status" value="1"/>
</dbReference>
<feature type="domain" description="Laminin EGF-like" evidence="25">
    <location>
        <begin position="738"/>
        <end position="785"/>
    </location>
</feature>
<dbReference type="InterPro" id="IPR002049">
    <property type="entry name" value="LE_dom"/>
</dbReference>
<feature type="domain" description="Laminin EGF-like" evidence="25">
    <location>
        <begin position="993"/>
        <end position="1043"/>
    </location>
</feature>
<keyword evidence="12 23" id="KW-0424">Laminin EGF-like domain</keyword>
<dbReference type="GO" id="GO:0070831">
    <property type="term" value="P:basement membrane assembly"/>
    <property type="evidence" value="ECO:0007669"/>
    <property type="project" value="TreeGrafter"/>
</dbReference>
<dbReference type="SUPFAM" id="SSF49785">
    <property type="entry name" value="Galactose-binding domain-like"/>
    <property type="match status" value="1"/>
</dbReference>
<dbReference type="PROSITE" id="PS01248">
    <property type="entry name" value="EGF_LAM_1"/>
    <property type="match status" value="5"/>
</dbReference>
<evidence type="ECO:0000256" key="3">
    <source>
        <dbReference type="ARBA" id="ARBA00022525"/>
    </source>
</evidence>
<dbReference type="GO" id="GO:0030054">
    <property type="term" value="C:cell junction"/>
    <property type="evidence" value="ECO:0007669"/>
    <property type="project" value="UniProtKB-ARBA"/>
</dbReference>
<dbReference type="Pfam" id="PF21199">
    <property type="entry name" value="LAMININ_IV_B"/>
    <property type="match status" value="1"/>
</dbReference>
<evidence type="ECO:0000256" key="12">
    <source>
        <dbReference type="ARBA" id="ARBA00023292"/>
    </source>
</evidence>
<evidence type="ECO:0000256" key="24">
    <source>
        <dbReference type="SAM" id="Coils"/>
    </source>
</evidence>
<evidence type="ECO:0000256" key="22">
    <source>
        <dbReference type="ARBA" id="ARBA00081237"/>
    </source>
</evidence>
<evidence type="ECO:0000259" key="25">
    <source>
        <dbReference type="PROSITE" id="PS50027"/>
    </source>
</evidence>
<feature type="domain" description="Laminin EGF-like" evidence="25">
    <location>
        <begin position="941"/>
        <end position="992"/>
    </location>
</feature>
<feature type="domain" description="Laminin EGF-like" evidence="25">
    <location>
        <begin position="1044"/>
        <end position="1091"/>
    </location>
</feature>
<evidence type="ECO:0000256" key="15">
    <source>
        <dbReference type="ARBA" id="ARBA00075305"/>
    </source>
</evidence>
<keyword evidence="28" id="KW-1185">Reference proteome</keyword>
<comment type="function">
    <text evidence="1">Binding to cells via a high affinity receptor, laminin is thought to mediate the attachment, migration and organization of cells into tissues during embryonic development by interacting with other extracellular matrix components.</text>
</comment>
<evidence type="ECO:0000256" key="13">
    <source>
        <dbReference type="ARBA" id="ARBA00065009"/>
    </source>
</evidence>
<dbReference type="SMART" id="SM00136">
    <property type="entry name" value="LamNT"/>
    <property type="match status" value="1"/>
</dbReference>
<keyword evidence="11" id="KW-0325">Glycoprotein</keyword>
<keyword evidence="5" id="KW-0732">Signal</keyword>
<feature type="disulfide bond" evidence="23">
    <location>
        <begin position="965"/>
        <end position="974"/>
    </location>
</feature>
<comment type="subcellular location">
    <subcellularLocation>
        <location evidence="2">Secreted</location>
        <location evidence="2">Extracellular space</location>
        <location evidence="2">Extracellular matrix</location>
        <location evidence="2">Basement membrane</location>
    </subcellularLocation>
</comment>
<evidence type="ECO:0000259" key="27">
    <source>
        <dbReference type="PROSITE" id="PS51117"/>
    </source>
</evidence>
<dbReference type="CDD" id="cd22302">
    <property type="entry name" value="cc_DmLAMB1-like_C"/>
    <property type="match status" value="1"/>
</dbReference>
<evidence type="ECO:0000256" key="20">
    <source>
        <dbReference type="ARBA" id="ARBA00080199"/>
    </source>
</evidence>
<feature type="domain" description="Laminin EGF-like" evidence="25">
    <location>
        <begin position="305"/>
        <end position="367"/>
    </location>
</feature>
<feature type="disulfide bond" evidence="23">
    <location>
        <begin position="786"/>
        <end position="798"/>
    </location>
</feature>
<dbReference type="FunFam" id="2.60.120.260:FF:000010">
    <property type="entry name" value="Laminin subunit beta 1"/>
    <property type="match status" value="1"/>
</dbReference>
<proteinExistence type="predicted"/>
<dbReference type="Pfam" id="PF00055">
    <property type="entry name" value="Laminin_N"/>
    <property type="match status" value="1"/>
</dbReference>
<gene>
    <name evidence="29" type="primary">LOC108632521</name>
</gene>
<name>A0AAJ7WGG6_9HYME</name>
<dbReference type="CTD" id="34068"/>
<dbReference type="SMART" id="SM00180">
    <property type="entry name" value="EGF_Lam"/>
    <property type="match status" value="13"/>
</dbReference>
<feature type="disulfide bond" evidence="23">
    <location>
        <begin position="1016"/>
        <end position="1025"/>
    </location>
</feature>
<feature type="domain" description="Laminin EGF-like" evidence="25">
    <location>
        <begin position="368"/>
        <end position="427"/>
    </location>
</feature>
<evidence type="ECO:0000259" key="26">
    <source>
        <dbReference type="PROSITE" id="PS51116"/>
    </source>
</evidence>
<feature type="disulfide bond" evidence="23">
    <location>
        <begin position="1044"/>
        <end position="1056"/>
    </location>
</feature>
<dbReference type="InterPro" id="IPR056863">
    <property type="entry name" value="LMN_ATRN_NET-like_EGF"/>
</dbReference>
<evidence type="ECO:0000256" key="16">
    <source>
        <dbReference type="ARBA" id="ARBA00076137"/>
    </source>
</evidence>
<feature type="disulfide bond" evidence="23">
    <location>
        <begin position="462"/>
        <end position="476"/>
    </location>
</feature>
<feature type="domain" description="Laminin EGF-like" evidence="25">
    <location>
        <begin position="832"/>
        <end position="881"/>
    </location>
</feature>
<dbReference type="GO" id="GO:0016477">
    <property type="term" value="P:cell migration"/>
    <property type="evidence" value="ECO:0007669"/>
    <property type="project" value="TreeGrafter"/>
</dbReference>
<feature type="coiled-coil region" evidence="24">
    <location>
        <begin position="1540"/>
        <end position="1656"/>
    </location>
</feature>
<keyword evidence="9 24" id="KW-0175">Coiled coil</keyword>
<dbReference type="InterPro" id="IPR008211">
    <property type="entry name" value="Laminin_N"/>
</dbReference>
<evidence type="ECO:0000256" key="23">
    <source>
        <dbReference type="PROSITE-ProRule" id="PRU00460"/>
    </source>
</evidence>
<comment type="caution">
    <text evidence="23">Lacks conserved residue(s) required for the propagation of feature annotation.</text>
</comment>
<evidence type="ECO:0000256" key="19">
    <source>
        <dbReference type="ARBA" id="ARBA00080055"/>
    </source>
</evidence>
<feature type="disulfide bond" evidence="23">
    <location>
        <begin position="1092"/>
        <end position="1104"/>
    </location>
</feature>
<evidence type="ECO:0000256" key="10">
    <source>
        <dbReference type="ARBA" id="ARBA00023157"/>
    </source>
</evidence>
<dbReference type="InterPro" id="IPR013015">
    <property type="entry name" value="Laminin_IV_B"/>
</dbReference>
<dbReference type="Proteomes" id="UP000694925">
    <property type="component" value="Unplaced"/>
</dbReference>
<feature type="domain" description="Laminin IV type B" evidence="26">
    <location>
        <begin position="518"/>
        <end position="732"/>
    </location>
</feature>
<dbReference type="GeneID" id="108632521"/>
<dbReference type="FunFam" id="2.10.25.10:FF:000333">
    <property type="entry name" value="netrin-4 isoform X2"/>
    <property type="match status" value="1"/>
</dbReference>
<keyword evidence="6" id="KW-0677">Repeat</keyword>
<dbReference type="GO" id="GO:0007411">
    <property type="term" value="P:axon guidance"/>
    <property type="evidence" value="ECO:0007669"/>
    <property type="project" value="TreeGrafter"/>
</dbReference>
<organism evidence="28 29">
    <name type="scientific">Ceratina calcarata</name>
    <dbReference type="NCBI Taxonomy" id="156304"/>
    <lineage>
        <taxon>Eukaryota</taxon>
        <taxon>Metazoa</taxon>
        <taxon>Ecdysozoa</taxon>
        <taxon>Arthropoda</taxon>
        <taxon>Hexapoda</taxon>
        <taxon>Insecta</taxon>
        <taxon>Pterygota</taxon>
        <taxon>Neoptera</taxon>
        <taxon>Endopterygota</taxon>
        <taxon>Hymenoptera</taxon>
        <taxon>Apocrita</taxon>
        <taxon>Aculeata</taxon>
        <taxon>Apoidea</taxon>
        <taxon>Anthophila</taxon>
        <taxon>Apidae</taxon>
        <taxon>Ceratina</taxon>
        <taxon>Zadontomerus</taxon>
    </lineage>
</organism>
<evidence type="ECO:0000256" key="9">
    <source>
        <dbReference type="ARBA" id="ARBA00023054"/>
    </source>
</evidence>
<feature type="disulfide bond" evidence="23">
    <location>
        <begin position="481"/>
        <end position="498"/>
    </location>
</feature>
<feature type="domain" description="Laminin N-terminal" evidence="27">
    <location>
        <begin position="14"/>
        <end position="241"/>
    </location>
</feature>
<feature type="disulfide bond" evidence="23">
    <location>
        <begin position="851"/>
        <end position="860"/>
    </location>
</feature>
<feature type="coiled-coil region" evidence="24">
    <location>
        <begin position="1204"/>
        <end position="1273"/>
    </location>
</feature>
<feature type="domain" description="Laminin EGF-like" evidence="25">
    <location>
        <begin position="1092"/>
        <end position="1138"/>
    </location>
</feature>
<dbReference type="PRINTS" id="PR00011">
    <property type="entry name" value="EGFLAMININ"/>
</dbReference>
<dbReference type="GO" id="GO:0009888">
    <property type="term" value="P:tissue development"/>
    <property type="evidence" value="ECO:0007669"/>
    <property type="project" value="TreeGrafter"/>
</dbReference>
<feature type="disulfide bond" evidence="23">
    <location>
        <begin position="270"/>
        <end position="279"/>
    </location>
</feature>
<dbReference type="GO" id="GO:0009887">
    <property type="term" value="P:animal organ morphogenesis"/>
    <property type="evidence" value="ECO:0007669"/>
    <property type="project" value="TreeGrafter"/>
</dbReference>
<evidence type="ECO:0000256" key="18">
    <source>
        <dbReference type="ARBA" id="ARBA00079356"/>
    </source>
</evidence>
<feature type="disulfide bond" evidence="23">
    <location>
        <begin position="738"/>
        <end position="750"/>
    </location>
</feature>
<feature type="disulfide bond" evidence="23">
    <location>
        <begin position="1046"/>
        <end position="1063"/>
    </location>
</feature>
<feature type="disulfide bond" evidence="23">
    <location>
        <begin position="740"/>
        <end position="757"/>
    </location>
</feature>
<accession>A0AAJ7WGG6</accession>
<dbReference type="FunFam" id="2.10.25.10:FF:000145">
    <property type="entry name" value="Laminin subunit beta 1"/>
    <property type="match status" value="1"/>
</dbReference>
<keyword evidence="10 23" id="KW-1015">Disulfide bond</keyword>
<feature type="disulfide bond" evidence="23">
    <location>
        <begin position="1065"/>
        <end position="1074"/>
    </location>
</feature>
<dbReference type="KEGG" id="ccal:108632521"/>
<dbReference type="InterPro" id="IPR008979">
    <property type="entry name" value="Galactose-bd-like_sf"/>
</dbReference>
<dbReference type="PANTHER" id="PTHR10574:SF375">
    <property type="entry name" value="LAMININ SUBUNIT BETA-1"/>
    <property type="match status" value="1"/>
</dbReference>
<comment type="subunit">
    <text evidence="13">Laminin is a complex glycoprotein, consisting of three different polypeptide chains (alpha, beta, gamma), which are bound to each other by disulfide bonds into a cross-shaped molecule comprising one long and three short arms with globules at each end. Beta-2 is a subunit of laminin-3 (laminin-121 or S-laminin), laminin-4 (laminin-221 or S-merosin), laminin-7 (laminin-321 or KS-laminin), laminin-9 (laminin-421), laminin-11 (laminin-521), laminin-14 (laminin-423) and laminin-15 (laminin-523).</text>
</comment>
<keyword evidence="7" id="KW-0084">Basement membrane</keyword>
<feature type="coiled-coil region" evidence="24">
    <location>
        <begin position="1699"/>
        <end position="1733"/>
    </location>
</feature>
<dbReference type="RefSeq" id="XP_026675549.1">
    <property type="nucleotide sequence ID" value="XM_026819748.1"/>
</dbReference>
<sequence length="1739" mass="193943">MYLGAQIKRKHPCEQSSCYPATGNLLIGRKDRLTASSTCGLKGPERYCIVSHLKDRKKCFFCDSSLPKQQHNIENIVTEKGWWQAENGMENVWIQFDLESEFHFTHIIIRFKTFRPAAMLIERSYDFGKTWQVYRYFAHNCDQYFPGVSTEPPQKLTDVICETRYSGVAPSTGGDVIFRVLPRNLEIDNPYSKEVQTQLKITNLRINMTRLHTLGDDLLDDRAETSEKYYYAIQNMVIRGSCSCYGHASRCLPLPGVSHEENMVHGRCECTHNTTGLNCERCQDFYNDLPWKPAVGKQTNACRPCNCNNHSTSCHFDEAVYERSGRVSGGVCDDCQHNTRGQNCELCKPFYYHDVTKDISHTEACLPCNCDLGGSLDDGICDSRTDPLSGDESGRCHCKANVEGRRCDRCKNGFWNFDPESPEGCQACTCNTLGTIDNLGCNMLTGECTCKRFVTGRDCNQCRQEYWGLSEDPDGCKPCDCDPGGSYENSCDVITGQCRCRPHVSGRTCNQPEQSYYTGSLDFLIYEGELSRATENCQVVIREPYRDGRNSTWTGTGFMKALEGSLLNFTIDDIRKSLWYDIIVRYEPVQVGPWENVQIIIERDEPPDPNGPCADWRPEQDKLYTQLPLRSRNVVVQPSVCLEAGKRYNVVLQFRKFNNQVDTPSASILVDSIVLRPKIEAIPFFKDPVVGELRRQEYERYCNDYFNDINAVWSIIPDVCRKYHNSIGYYVYDGAHSCDCNPTGSHSLLCENYGGICPCKPNVVGRRCDRCAPGTYGFGPEGCVPCDCDGVGALDNFCDVETGRCKCRPNTYGRTCGQCEPGFWNFPHCQRCECNGHAESCDSKTGACINCRDFTTGHNCDRCIETYYGDPRIGADIPCRACPCPGTLNSGHSYAESCSLDSVTHDVICECFEGYAGPRCETCAENYFGNPEVPGGSCEPCNCNNNTDLQRPGNCDPHTGRCLQCLYNTDGANCQICKAGYYGNALEQDCQDCQCDVLGTDRNAGTCDHRTGQCPCLPHVIGLLCDSCEENHWRIASGQGCDPCMCDAVGSVSDRCNPYDGSCECRQGFGGRRCNECQSNYWGNPNVECYPCDCDLTGSASQQCDRETGKCVCHKGIGGEKCDMCDRGYYGNAPQCNPCGECFDNWDLTLSGLRNKTDLVIEEASRIQKVGTTGVYRQEFDDMDESLEQVKALISNASIRSQDLDELNDLAIELNNNVSASTKQIEEVNNLLENVNQRVNLGDAALKNLKNRTKSLHQAAADLKENATRLQEENVQGALNVTQQMAEQSKQAEKTANDTSNILADAKRFSKHTESLLGKNRAFVESSQEKNKQALDRIGEKLKNFNRIMPGLNLQMCGDNVTDCSSVCGGAGCSFCGGLSCDVGAVTKANQALDVAKQQAAKIKTHKDEAEQLLRNMIQVERDATTARSNAQDAFNYALRARTLSDEVIKSVSNVNDQIRDTLDEGEPTPAMVRDLANEVLAMNIQLKPDEIKELADRIKNIVGSLTDSEKILADTRDDLLLAVRLNERANRSRENAIQKQLLATKVADLLNDAQKAQDRAQVAIEQADRDVNRSEMDLEEIAEVTRGAQMQANSTTQRVEALDARLKQLQTQSVRNDFVLNQEIGVEASKVAAEAQNVDAKTKELAKEYKRANEALDSRVNKSRGSILRAKKLLQRASELTADTSTKSKDLDGMESVYKDNERMLSDLKTDVDFLTAEMEKHLAEIEKKAQQYRQCTS</sequence>
<feature type="domain" description="Laminin EGF-like" evidence="25">
    <location>
        <begin position="786"/>
        <end position="831"/>
    </location>
</feature>
<dbReference type="FunFam" id="2.10.25.10:FF:000135">
    <property type="entry name" value="Laminin subunit beta 4"/>
    <property type="match status" value="2"/>
</dbReference>
<evidence type="ECO:0000256" key="17">
    <source>
        <dbReference type="ARBA" id="ARBA00079179"/>
    </source>
</evidence>
<protein>
    <recommendedName>
        <fullName evidence="14">Laminin subunit beta-2</fullName>
    </recommendedName>
    <alternativeName>
        <fullName evidence="17">Laminin-11 subunit beta</fullName>
    </alternativeName>
    <alternativeName>
        <fullName evidence="18">Laminin-14 subunit beta</fullName>
    </alternativeName>
    <alternativeName>
        <fullName evidence="22">Laminin-15 subunit beta</fullName>
    </alternativeName>
    <alternativeName>
        <fullName evidence="21">Laminin-3 subunit beta</fullName>
    </alternativeName>
    <alternativeName>
        <fullName evidence="20">Laminin-4 subunit beta</fullName>
    </alternativeName>
    <alternativeName>
        <fullName evidence="16">Laminin-7 subunit beta</fullName>
    </alternativeName>
    <alternativeName>
        <fullName evidence="19">Laminin-9 subunit beta</fullName>
    </alternativeName>
    <alternativeName>
        <fullName evidence="15">S-laminin subunit beta</fullName>
    </alternativeName>
</protein>
<dbReference type="PROSITE" id="PS51117">
    <property type="entry name" value="LAMININ_NTER"/>
    <property type="match status" value="1"/>
</dbReference>
<dbReference type="PANTHER" id="PTHR10574">
    <property type="entry name" value="NETRIN/LAMININ-RELATED"/>
    <property type="match status" value="1"/>
</dbReference>
<evidence type="ECO:0000256" key="1">
    <source>
        <dbReference type="ARBA" id="ARBA00002418"/>
    </source>
</evidence>
<dbReference type="FunFam" id="2.10.25.10:FF:000074">
    <property type="entry name" value="Laminin subunit alpha"/>
    <property type="match status" value="1"/>
</dbReference>
<dbReference type="GO" id="GO:0034446">
    <property type="term" value="P:substrate adhesion-dependent cell spreading"/>
    <property type="evidence" value="ECO:0007669"/>
    <property type="project" value="TreeGrafter"/>
</dbReference>
<keyword evidence="3" id="KW-0964">Secreted</keyword>
<evidence type="ECO:0000313" key="28">
    <source>
        <dbReference type="Proteomes" id="UP000694925"/>
    </source>
</evidence>
<feature type="disulfide bond" evidence="23">
    <location>
        <begin position="1094"/>
        <end position="1111"/>
    </location>
</feature>
<feature type="domain" description="Laminin EGF-like" evidence="25">
    <location>
        <begin position="479"/>
        <end position="539"/>
    </location>
</feature>
<dbReference type="InterPro" id="IPR050440">
    <property type="entry name" value="Laminin/Netrin_ECM"/>
</dbReference>
<feature type="disulfide bond" evidence="23">
    <location>
        <begin position="500"/>
        <end position="509"/>
    </location>
</feature>